<dbReference type="InterPro" id="IPR012854">
    <property type="entry name" value="Cu_amine_oxidase-like_N"/>
</dbReference>
<name>A0ABY3SHE1_9BACL</name>
<sequence>MNFIVEDEQAAEEDLYSFSQTQPYINTDEVTMVPVRFLSEEFGADVKWNEGLQQVTITDGLSGKVIVMTLDQHTATVDGRSIELQSAPTLKHGSTYVPIRFIAEQLGATITFDDETHVVTITRE</sequence>
<dbReference type="SUPFAM" id="SSF55383">
    <property type="entry name" value="Copper amine oxidase, domain N"/>
    <property type="match status" value="1"/>
</dbReference>
<evidence type="ECO:0000313" key="2">
    <source>
        <dbReference type="EMBL" id="UJF32915.1"/>
    </source>
</evidence>
<protein>
    <submittedName>
        <fullName evidence="2">Copper amine oxidase N-terminal domain-containing protein</fullName>
    </submittedName>
</protein>
<accession>A0ABY3SHE1</accession>
<dbReference type="Gene3D" id="3.30.457.10">
    <property type="entry name" value="Copper amine oxidase-like, N-terminal domain"/>
    <property type="match status" value="1"/>
</dbReference>
<evidence type="ECO:0000313" key="3">
    <source>
        <dbReference type="Proteomes" id="UP001649230"/>
    </source>
</evidence>
<gene>
    <name evidence="2" type="ORF">L0M14_25615</name>
</gene>
<proteinExistence type="predicted"/>
<keyword evidence="3" id="KW-1185">Reference proteome</keyword>
<dbReference type="Proteomes" id="UP001649230">
    <property type="component" value="Chromosome"/>
</dbReference>
<dbReference type="InterPro" id="IPR036582">
    <property type="entry name" value="Mao_N_sf"/>
</dbReference>
<feature type="domain" description="Copper amine oxidase-like N-terminal" evidence="1">
    <location>
        <begin position="20"/>
        <end position="121"/>
    </location>
</feature>
<evidence type="ECO:0000259" key="1">
    <source>
        <dbReference type="Pfam" id="PF07833"/>
    </source>
</evidence>
<dbReference type="EMBL" id="CP090978">
    <property type="protein sequence ID" value="UJF32915.1"/>
    <property type="molecule type" value="Genomic_DNA"/>
</dbReference>
<dbReference type="Pfam" id="PF07833">
    <property type="entry name" value="Cu_amine_oxidN1"/>
    <property type="match status" value="1"/>
</dbReference>
<reference evidence="2 3" key="1">
    <citation type="journal article" date="2024" name="Int. J. Syst. Evol. Microbiol.">
        <title>Paenibacillus hexagrammi sp. nov., a novel bacterium isolated from the gut content of Hexagrammos agrammus.</title>
        <authorList>
            <person name="Jung H.K."/>
            <person name="Kim D.G."/>
            <person name="Zin H."/>
            <person name="Park J."/>
            <person name="Jung H."/>
            <person name="Kim Y.O."/>
            <person name="Kong H.J."/>
            <person name="Kim J.W."/>
            <person name="Kim Y.S."/>
        </authorList>
    </citation>
    <scope>NUCLEOTIDE SEQUENCE [LARGE SCALE GENOMIC DNA]</scope>
    <source>
        <strain evidence="2 3">YPD9-1</strain>
    </source>
</reference>
<organism evidence="2 3">
    <name type="scientific">Paenibacillus hexagrammi</name>
    <dbReference type="NCBI Taxonomy" id="2908839"/>
    <lineage>
        <taxon>Bacteria</taxon>
        <taxon>Bacillati</taxon>
        <taxon>Bacillota</taxon>
        <taxon>Bacilli</taxon>
        <taxon>Bacillales</taxon>
        <taxon>Paenibacillaceae</taxon>
        <taxon>Paenibacillus</taxon>
    </lineage>
</organism>
<dbReference type="RefSeq" id="WP_235119258.1">
    <property type="nucleotide sequence ID" value="NZ_CP090978.1"/>
</dbReference>